<dbReference type="EMBL" id="KE385122">
    <property type="protein sequence ID" value="KJK73264.1"/>
    <property type="molecule type" value="Genomic_DNA"/>
</dbReference>
<gene>
    <name evidence="1" type="ORF">H634G_11710</name>
</gene>
<protein>
    <submittedName>
        <fullName evidence="1">Uncharacterized protein</fullName>
    </submittedName>
</protein>
<name>A0A0D9NH17_METAN</name>
<feature type="non-terminal residue" evidence="1">
    <location>
        <position position="67"/>
    </location>
</feature>
<organism evidence="1 2">
    <name type="scientific">Metarhizium anisopliae BRIP 53293</name>
    <dbReference type="NCBI Taxonomy" id="1291518"/>
    <lineage>
        <taxon>Eukaryota</taxon>
        <taxon>Fungi</taxon>
        <taxon>Dikarya</taxon>
        <taxon>Ascomycota</taxon>
        <taxon>Pezizomycotina</taxon>
        <taxon>Sordariomycetes</taxon>
        <taxon>Hypocreomycetidae</taxon>
        <taxon>Hypocreales</taxon>
        <taxon>Clavicipitaceae</taxon>
        <taxon>Metarhizium</taxon>
    </lineage>
</organism>
<sequence>MNELVQLRQQVEQLNLERQMLASGQKDLGEITKPRAPGPYDGNPRMLQGFLTQLKAYHRFYPNKLTD</sequence>
<keyword evidence="2" id="KW-1185">Reference proteome</keyword>
<evidence type="ECO:0000313" key="2">
    <source>
        <dbReference type="Proteomes" id="UP000054544"/>
    </source>
</evidence>
<dbReference type="Proteomes" id="UP000054544">
    <property type="component" value="Unassembled WGS sequence"/>
</dbReference>
<accession>A0A0D9NH17</accession>
<dbReference type="AlphaFoldDB" id="A0A0D9NH17"/>
<evidence type="ECO:0000313" key="1">
    <source>
        <dbReference type="EMBL" id="KJK73264.1"/>
    </source>
</evidence>
<reference evidence="2" key="1">
    <citation type="journal article" date="2014" name="BMC Genomics">
        <title>The genome sequence of the biocontrol fungus Metarhizium anisopliae and comparative genomics of Metarhizium species.</title>
        <authorList>
            <person name="Pattemore J.A."/>
            <person name="Hane J.K."/>
            <person name="Williams A.H."/>
            <person name="Wilson B.A."/>
            <person name="Stodart B.J."/>
            <person name="Ash G.J."/>
        </authorList>
    </citation>
    <scope>NUCLEOTIDE SEQUENCE [LARGE SCALE GENOMIC DNA]</scope>
    <source>
        <strain evidence="2">BRIP 53293</strain>
    </source>
</reference>
<proteinExistence type="predicted"/>